<accession>A0A3Q1EW43</accession>
<keyword evidence="3" id="KW-1185">Reference proteome</keyword>
<feature type="compositionally biased region" description="Low complexity" evidence="1">
    <location>
        <begin position="427"/>
        <end position="454"/>
    </location>
</feature>
<dbReference type="GeneTree" id="ENSGT00940000158238"/>
<dbReference type="PANTHER" id="PTHR39082:SF1">
    <property type="entry name" value="SCAVENGER RECEPTOR CLASS A MEMBER 3"/>
    <property type="match status" value="1"/>
</dbReference>
<evidence type="ECO:0000256" key="1">
    <source>
        <dbReference type="SAM" id="MobiDB-lite"/>
    </source>
</evidence>
<dbReference type="InterPro" id="IPR008160">
    <property type="entry name" value="Collagen"/>
</dbReference>
<dbReference type="STRING" id="80966.ENSAPOP00000008483"/>
<organism evidence="2 3">
    <name type="scientific">Acanthochromis polyacanthus</name>
    <name type="common">spiny chromis</name>
    <dbReference type="NCBI Taxonomy" id="80966"/>
    <lineage>
        <taxon>Eukaryota</taxon>
        <taxon>Metazoa</taxon>
        <taxon>Chordata</taxon>
        <taxon>Craniata</taxon>
        <taxon>Vertebrata</taxon>
        <taxon>Euteleostomi</taxon>
        <taxon>Actinopterygii</taxon>
        <taxon>Neopterygii</taxon>
        <taxon>Teleostei</taxon>
        <taxon>Neoteleostei</taxon>
        <taxon>Acanthomorphata</taxon>
        <taxon>Ovalentaria</taxon>
        <taxon>Pomacentridae</taxon>
        <taxon>Acanthochromis</taxon>
    </lineage>
</organism>
<proteinExistence type="predicted"/>
<feature type="region of interest" description="Disordered" evidence="1">
    <location>
        <begin position="342"/>
        <end position="504"/>
    </location>
</feature>
<dbReference type="Proteomes" id="UP000257200">
    <property type="component" value="Unplaced"/>
</dbReference>
<dbReference type="InParanoid" id="A0A3Q1EW43"/>
<dbReference type="Pfam" id="PF01391">
    <property type="entry name" value="Collagen"/>
    <property type="match status" value="2"/>
</dbReference>
<dbReference type="AlphaFoldDB" id="A0A3Q1EW43"/>
<protein>
    <submittedName>
        <fullName evidence="2">Scavenger receptor class A, member 3</fullName>
    </submittedName>
</protein>
<feature type="compositionally biased region" description="Pro residues" evidence="1">
    <location>
        <begin position="455"/>
        <end position="479"/>
    </location>
</feature>
<evidence type="ECO:0000313" key="2">
    <source>
        <dbReference type="Ensembl" id="ENSAPOP00000008483.1"/>
    </source>
</evidence>
<name>A0A3Q1EW43_9TELE</name>
<dbReference type="Ensembl" id="ENSAPOT00000003188.1">
    <property type="protein sequence ID" value="ENSAPOP00000008483.1"/>
    <property type="gene ID" value="ENSAPOG00000010619.1"/>
</dbReference>
<reference evidence="2" key="2">
    <citation type="submission" date="2025-09" db="UniProtKB">
        <authorList>
            <consortium name="Ensembl"/>
        </authorList>
    </citation>
    <scope>IDENTIFICATION</scope>
</reference>
<evidence type="ECO:0000313" key="3">
    <source>
        <dbReference type="Proteomes" id="UP000257200"/>
    </source>
</evidence>
<dbReference type="PANTHER" id="PTHR39082">
    <property type="entry name" value="PHOSPHOLIPASE C-BETA-2-RELATED"/>
    <property type="match status" value="1"/>
</dbReference>
<dbReference type="InterPro" id="IPR052376">
    <property type="entry name" value="Oxidative_Scav/Glycosyltrans"/>
</dbReference>
<sequence>AVSNFTECARLNRPCLVSRGQSIEGVTRVSCPHLLLQRETETPVLSTQRPPTQKQNKAVQTYLSWFNLLLSRFSACLLKLQILLSYKLGEDYPLTASLVFSVLLLCSTMWIDALQRKADEETLVLQKLTSDWQNYSRVLGVIKSNTSSTTQTMRFLQNNIVADHQRIAMSTEVYYDLTQQVMNLQMQLDNVTSFMDEHEENMHDLHYHSRYYENRTGERFSALDGRLNSIMMEIDTISSSINATVSHVQSMYKYINIESSSCQSRLGRHTEDLQNLNSTVVLLLRLADTMRQQNMLLNGRLDVDVRDLSMVMEEMKLVDVLHTHNTFPLYVLTAPYHFLSTGAPGPPGPKGNRGETGPKGPVGLSGSKGDRGPIGSRGSVGEKGSLGSKGAPGEPGSSGNRGATGIKGAKGSIGPPGAKGDRGQKGETGPSGSDGSPGPTGPQGIQGQTGLPGIIGPPGPKGKPGPVGPPGPPGLPGPPTLFSHDFGIHHQQQTVTPAAGSKRQ</sequence>
<reference evidence="2" key="1">
    <citation type="submission" date="2025-08" db="UniProtKB">
        <authorList>
            <consortium name="Ensembl"/>
        </authorList>
    </citation>
    <scope>IDENTIFICATION</scope>
</reference>